<evidence type="ECO:0000256" key="3">
    <source>
        <dbReference type="ARBA" id="ARBA00022692"/>
    </source>
</evidence>
<evidence type="ECO:0000313" key="8">
    <source>
        <dbReference type="Proteomes" id="UP001150924"/>
    </source>
</evidence>
<keyword evidence="3" id="KW-0812">Transmembrane</keyword>
<evidence type="ECO:0000313" key="7">
    <source>
        <dbReference type="EMBL" id="MCY1013573.1"/>
    </source>
</evidence>
<protein>
    <submittedName>
        <fullName evidence="7">Uncharacterized protein</fullName>
    </submittedName>
</protein>
<keyword evidence="8" id="KW-1185">Reference proteome</keyword>
<reference evidence="7" key="1">
    <citation type="submission" date="2022-11" db="EMBL/GenBank/DDBJ databases">
        <title>Minimal conservation of predation-associated metabolite biosynthetic gene clusters underscores biosynthetic potential of Myxococcota including descriptions for ten novel species: Archangium lansinium sp. nov., Myxococcus landrumus sp. nov., Nannocystis bai.</title>
        <authorList>
            <person name="Ahearne A."/>
            <person name="Stevens C."/>
            <person name="Phillips K."/>
        </authorList>
    </citation>
    <scope>NUCLEOTIDE SEQUENCE</scope>
    <source>
        <strain evidence="7">Na p29</strain>
    </source>
</reference>
<comment type="caution">
    <text evidence="7">The sequence shown here is derived from an EMBL/GenBank/DDBJ whole genome shotgun (WGS) entry which is preliminary data.</text>
</comment>
<evidence type="ECO:0000256" key="6">
    <source>
        <dbReference type="RuleBase" id="RU362091"/>
    </source>
</evidence>
<gene>
    <name evidence="7" type="ORF">OV079_50210</name>
</gene>
<dbReference type="InterPro" id="IPR038377">
    <property type="entry name" value="Na/Glc_symporter_sf"/>
</dbReference>
<dbReference type="RefSeq" id="WP_267777639.1">
    <property type="nucleotide sequence ID" value="NZ_JAPNKE010000002.1"/>
</dbReference>
<evidence type="ECO:0000256" key="4">
    <source>
        <dbReference type="ARBA" id="ARBA00022989"/>
    </source>
</evidence>
<dbReference type="AlphaFoldDB" id="A0A9X3J4X8"/>
<dbReference type="Gene3D" id="1.20.1730.10">
    <property type="entry name" value="Sodium/glucose cotransporter"/>
    <property type="match status" value="1"/>
</dbReference>
<dbReference type="InterPro" id="IPR001734">
    <property type="entry name" value="Na/solute_symporter"/>
</dbReference>
<comment type="subcellular location">
    <subcellularLocation>
        <location evidence="1">Membrane</location>
        <topology evidence="1">Multi-pass membrane protein</topology>
    </subcellularLocation>
</comment>
<dbReference type="GO" id="GO:0022857">
    <property type="term" value="F:transmembrane transporter activity"/>
    <property type="evidence" value="ECO:0007669"/>
    <property type="project" value="InterPro"/>
</dbReference>
<dbReference type="Proteomes" id="UP001150924">
    <property type="component" value="Unassembled WGS sequence"/>
</dbReference>
<sequence length="77" mass="8876">MQGIDLLLSPGARGLMLVAMLAALASTIDTHLNWGASYWSHDIYGRLWCEALCGRKPSGRDWCGWRAWPTWPCWRWR</sequence>
<evidence type="ECO:0000256" key="2">
    <source>
        <dbReference type="ARBA" id="ARBA00006434"/>
    </source>
</evidence>
<organism evidence="7 8">
    <name type="scientific">Nannocystis pusilla</name>
    <dbReference type="NCBI Taxonomy" id="889268"/>
    <lineage>
        <taxon>Bacteria</taxon>
        <taxon>Pseudomonadati</taxon>
        <taxon>Myxococcota</taxon>
        <taxon>Polyangia</taxon>
        <taxon>Nannocystales</taxon>
        <taxon>Nannocystaceae</taxon>
        <taxon>Nannocystis</taxon>
    </lineage>
</organism>
<accession>A0A9X3J4X8</accession>
<dbReference type="Pfam" id="PF00474">
    <property type="entry name" value="SSF"/>
    <property type="match status" value="1"/>
</dbReference>
<keyword evidence="4" id="KW-1133">Transmembrane helix</keyword>
<comment type="similarity">
    <text evidence="2 6">Belongs to the sodium:solute symporter (SSF) (TC 2.A.21) family.</text>
</comment>
<name>A0A9X3J4X8_9BACT</name>
<dbReference type="EMBL" id="JAPNKE010000002">
    <property type="protein sequence ID" value="MCY1013573.1"/>
    <property type="molecule type" value="Genomic_DNA"/>
</dbReference>
<proteinExistence type="inferred from homology"/>
<dbReference type="GO" id="GO:0016020">
    <property type="term" value="C:membrane"/>
    <property type="evidence" value="ECO:0007669"/>
    <property type="project" value="UniProtKB-SubCell"/>
</dbReference>
<evidence type="ECO:0000256" key="5">
    <source>
        <dbReference type="ARBA" id="ARBA00023136"/>
    </source>
</evidence>
<evidence type="ECO:0000256" key="1">
    <source>
        <dbReference type="ARBA" id="ARBA00004141"/>
    </source>
</evidence>
<keyword evidence="5" id="KW-0472">Membrane</keyword>